<feature type="region of interest" description="Disordered" evidence="5">
    <location>
        <begin position="1"/>
        <end position="26"/>
    </location>
</feature>
<dbReference type="EC" id="3.6.3.28" evidence="7"/>
<dbReference type="GO" id="GO:0016887">
    <property type="term" value="F:ATP hydrolysis activity"/>
    <property type="evidence" value="ECO:0007669"/>
    <property type="project" value="InterPro"/>
</dbReference>
<evidence type="ECO:0000256" key="1">
    <source>
        <dbReference type="ARBA" id="ARBA00005417"/>
    </source>
</evidence>
<name>A0A3P3XQI6_9SPIR</name>
<protein>
    <submittedName>
        <fullName evidence="7">Putative Phosphonate-transporting ATPase</fullName>
        <ecNumber evidence="7">3.6.3.28</ecNumber>
    </submittedName>
</protein>
<dbReference type="InterPro" id="IPR027417">
    <property type="entry name" value="P-loop_NTPase"/>
</dbReference>
<evidence type="ECO:0000256" key="2">
    <source>
        <dbReference type="ARBA" id="ARBA00022448"/>
    </source>
</evidence>
<keyword evidence="7" id="KW-0378">Hydrolase</keyword>
<feature type="domain" description="ABC transporter" evidence="6">
    <location>
        <begin position="35"/>
        <end position="275"/>
    </location>
</feature>
<dbReference type="InterPro" id="IPR015856">
    <property type="entry name" value="ABC_transpr_CbiO/EcfA_su"/>
</dbReference>
<dbReference type="GO" id="GO:0043190">
    <property type="term" value="C:ATP-binding cassette (ABC) transporter complex"/>
    <property type="evidence" value="ECO:0007669"/>
    <property type="project" value="TreeGrafter"/>
</dbReference>
<feature type="compositionally biased region" description="Low complexity" evidence="5">
    <location>
        <begin position="17"/>
        <end position="26"/>
    </location>
</feature>
<dbReference type="EMBL" id="FWDO01000004">
    <property type="protein sequence ID" value="SLM18113.1"/>
    <property type="molecule type" value="Genomic_DNA"/>
</dbReference>
<evidence type="ECO:0000256" key="3">
    <source>
        <dbReference type="ARBA" id="ARBA00022741"/>
    </source>
</evidence>
<keyword evidence="2" id="KW-0813">Transport</keyword>
<dbReference type="InterPro" id="IPR050095">
    <property type="entry name" value="ECF_ABC_transporter_ATP-bd"/>
</dbReference>
<dbReference type="GO" id="GO:0005524">
    <property type="term" value="F:ATP binding"/>
    <property type="evidence" value="ECO:0007669"/>
    <property type="project" value="UniProtKB-KW"/>
</dbReference>
<dbReference type="SUPFAM" id="SSF52540">
    <property type="entry name" value="P-loop containing nucleoside triphosphate hydrolases"/>
    <property type="match status" value="1"/>
</dbReference>
<dbReference type="CDD" id="cd03225">
    <property type="entry name" value="ABC_cobalt_CbiO_domain1"/>
    <property type="match status" value="1"/>
</dbReference>
<dbReference type="PANTHER" id="PTHR43553">
    <property type="entry name" value="HEAVY METAL TRANSPORTER"/>
    <property type="match status" value="1"/>
</dbReference>
<dbReference type="InterPro" id="IPR003593">
    <property type="entry name" value="AAA+_ATPase"/>
</dbReference>
<reference evidence="7" key="1">
    <citation type="submission" date="2017-02" db="EMBL/GenBank/DDBJ databases">
        <authorList>
            <person name="Regsiter A."/>
            <person name="William W."/>
        </authorList>
    </citation>
    <scope>NUCLEOTIDE SEQUENCE</scope>
    <source>
        <strain evidence="7">BdmA 4</strain>
    </source>
</reference>
<organism evidence="7">
    <name type="scientific">uncultured spirochete</name>
    <dbReference type="NCBI Taxonomy" id="156406"/>
    <lineage>
        <taxon>Bacteria</taxon>
        <taxon>Pseudomonadati</taxon>
        <taxon>Spirochaetota</taxon>
        <taxon>Spirochaetia</taxon>
        <taxon>Spirochaetales</taxon>
        <taxon>environmental samples</taxon>
    </lineage>
</organism>
<dbReference type="AlphaFoldDB" id="A0A3P3XQI6"/>
<gene>
    <name evidence="7" type="ORF">SPIRO4BDMA_40685</name>
</gene>
<dbReference type="Gene3D" id="3.40.50.300">
    <property type="entry name" value="P-loop containing nucleotide triphosphate hydrolases"/>
    <property type="match status" value="1"/>
</dbReference>
<dbReference type="PANTHER" id="PTHR43553:SF24">
    <property type="entry name" value="ENERGY-COUPLING FACTOR TRANSPORTER ATP-BINDING PROTEIN ECFA1"/>
    <property type="match status" value="1"/>
</dbReference>
<feature type="region of interest" description="Disordered" evidence="5">
    <location>
        <begin position="319"/>
        <end position="340"/>
    </location>
</feature>
<keyword evidence="4" id="KW-0067">ATP-binding</keyword>
<dbReference type="GO" id="GO:0042626">
    <property type="term" value="F:ATPase-coupled transmembrane transporter activity"/>
    <property type="evidence" value="ECO:0007669"/>
    <property type="project" value="TreeGrafter"/>
</dbReference>
<comment type="similarity">
    <text evidence="1">Belongs to the ABC transporter superfamily.</text>
</comment>
<evidence type="ECO:0000256" key="4">
    <source>
        <dbReference type="ARBA" id="ARBA00022840"/>
    </source>
</evidence>
<accession>A0A3P3XQI6</accession>
<sequence length="356" mass="37491">MNALFSEKQGRVADENAAPSASSFSPRAAPAAPIVRLEHFSFTYEGAARPALADLDLEVRPGEFVGVVGAEGSGRTTLFRVLNGSAPRHFRGTWSGIAEVGGLDACEVGHAELGVFVASIFDDPDAQIVSLTVEEEVCFALVQRGLPSDIVAARMKEALAAVGLSGLERRATSSLSGGQKQRLVTASALALEPKLVLLDESTASLDPRGARGLYSLLRAKCQKKGLAVVAVERDLELLMEYADRVVAMESGRVVMDAGRRDIAPNSRLLKRIGVRLPAWIETVDALGASGLLSAPLPATEAEAAARIVELLVESKARTTRPHAIPPTISPAPTGGSLTGNMEENLAESLAERELPA</sequence>
<evidence type="ECO:0000259" key="6">
    <source>
        <dbReference type="PROSITE" id="PS50893"/>
    </source>
</evidence>
<proteinExistence type="inferred from homology"/>
<evidence type="ECO:0000313" key="7">
    <source>
        <dbReference type="EMBL" id="SLM18113.1"/>
    </source>
</evidence>
<dbReference type="Pfam" id="PF00005">
    <property type="entry name" value="ABC_tran"/>
    <property type="match status" value="1"/>
</dbReference>
<dbReference type="SMART" id="SM00382">
    <property type="entry name" value="AAA"/>
    <property type="match status" value="1"/>
</dbReference>
<dbReference type="PROSITE" id="PS50893">
    <property type="entry name" value="ABC_TRANSPORTER_2"/>
    <property type="match status" value="1"/>
</dbReference>
<keyword evidence="3" id="KW-0547">Nucleotide-binding</keyword>
<evidence type="ECO:0000256" key="5">
    <source>
        <dbReference type="SAM" id="MobiDB-lite"/>
    </source>
</evidence>
<dbReference type="InterPro" id="IPR003439">
    <property type="entry name" value="ABC_transporter-like_ATP-bd"/>
</dbReference>